<evidence type="ECO:0000259" key="1">
    <source>
        <dbReference type="PROSITE" id="PS51186"/>
    </source>
</evidence>
<keyword evidence="2" id="KW-0808">Transferase</keyword>
<dbReference type="CDD" id="cd04301">
    <property type="entry name" value="NAT_SF"/>
    <property type="match status" value="1"/>
</dbReference>
<dbReference type="STRING" id="1121395.SAMN02745215_04354"/>
<organism evidence="2 3">
    <name type="scientific">Desulfitobacterium chlororespirans DSM 11544</name>
    <dbReference type="NCBI Taxonomy" id="1121395"/>
    <lineage>
        <taxon>Bacteria</taxon>
        <taxon>Bacillati</taxon>
        <taxon>Bacillota</taxon>
        <taxon>Clostridia</taxon>
        <taxon>Eubacteriales</taxon>
        <taxon>Desulfitobacteriaceae</taxon>
        <taxon>Desulfitobacterium</taxon>
    </lineage>
</organism>
<dbReference type="Gene3D" id="3.40.630.30">
    <property type="match status" value="1"/>
</dbReference>
<name>A0A1M7UPY6_9FIRM</name>
<dbReference type="AlphaFoldDB" id="A0A1M7UPY6"/>
<dbReference type="PROSITE" id="PS51186">
    <property type="entry name" value="GNAT"/>
    <property type="match status" value="1"/>
</dbReference>
<dbReference type="Proteomes" id="UP000184010">
    <property type="component" value="Unassembled WGS sequence"/>
</dbReference>
<dbReference type="SUPFAM" id="SSF55729">
    <property type="entry name" value="Acyl-CoA N-acyltransferases (Nat)"/>
    <property type="match status" value="1"/>
</dbReference>
<dbReference type="Pfam" id="PF00583">
    <property type="entry name" value="Acetyltransf_1"/>
    <property type="match status" value="1"/>
</dbReference>
<sequence>MIRAMQEGDRELFLELTAEFYQSDAVLHPVPEEFHSRTFAEMMSSDRYLNGYILEQENQAAGYGITAKTFSQEAGGIVVWIDEIYILPPYRSKGLAREFFQYLESHRHPGIKRIRLEVEEENVQAISLYKRLGFNELEYIQMIKDFD</sequence>
<dbReference type="RefSeq" id="WP_072774533.1">
    <property type="nucleotide sequence ID" value="NZ_FRDN01000015.1"/>
</dbReference>
<accession>A0A1M7UPY6</accession>
<evidence type="ECO:0000313" key="3">
    <source>
        <dbReference type="Proteomes" id="UP000184010"/>
    </source>
</evidence>
<dbReference type="GO" id="GO:0016747">
    <property type="term" value="F:acyltransferase activity, transferring groups other than amino-acyl groups"/>
    <property type="evidence" value="ECO:0007669"/>
    <property type="project" value="InterPro"/>
</dbReference>
<dbReference type="InterPro" id="IPR000182">
    <property type="entry name" value="GNAT_dom"/>
</dbReference>
<protein>
    <submittedName>
        <fullName evidence="2">Acetyltransferase (GNAT) family protein</fullName>
    </submittedName>
</protein>
<dbReference type="PANTHER" id="PTHR43617">
    <property type="entry name" value="L-AMINO ACID N-ACETYLTRANSFERASE"/>
    <property type="match status" value="1"/>
</dbReference>
<proteinExistence type="predicted"/>
<dbReference type="EMBL" id="FRDN01000015">
    <property type="protein sequence ID" value="SHN85081.1"/>
    <property type="molecule type" value="Genomic_DNA"/>
</dbReference>
<reference evidence="3" key="1">
    <citation type="submission" date="2016-12" db="EMBL/GenBank/DDBJ databases">
        <authorList>
            <person name="Varghese N."/>
            <person name="Submissions S."/>
        </authorList>
    </citation>
    <scope>NUCLEOTIDE SEQUENCE [LARGE SCALE GENOMIC DNA]</scope>
    <source>
        <strain evidence="3">DSM 11544</strain>
    </source>
</reference>
<feature type="domain" description="N-acetyltransferase" evidence="1">
    <location>
        <begin position="1"/>
        <end position="147"/>
    </location>
</feature>
<gene>
    <name evidence="2" type="ORF">SAMN02745215_04354</name>
</gene>
<dbReference type="InterPro" id="IPR050276">
    <property type="entry name" value="MshD_Acetyltransferase"/>
</dbReference>
<keyword evidence="3" id="KW-1185">Reference proteome</keyword>
<evidence type="ECO:0000313" key="2">
    <source>
        <dbReference type="EMBL" id="SHN85081.1"/>
    </source>
</evidence>
<dbReference type="InterPro" id="IPR016181">
    <property type="entry name" value="Acyl_CoA_acyltransferase"/>
</dbReference>